<dbReference type="PROSITE" id="PS51679">
    <property type="entry name" value="SAM_MT_C5"/>
    <property type="match status" value="1"/>
</dbReference>
<dbReference type="SUPFAM" id="SSF53335">
    <property type="entry name" value="S-adenosyl-L-methionine-dependent methyltransferases"/>
    <property type="match status" value="1"/>
</dbReference>
<dbReference type="InterPro" id="IPR031303">
    <property type="entry name" value="C5_meth_CS"/>
</dbReference>
<comment type="catalytic activity">
    <reaction evidence="7">
        <text>a 2'-deoxycytidine in DNA + S-adenosyl-L-methionine = a 5-methyl-2'-deoxycytidine in DNA + S-adenosyl-L-homocysteine + H(+)</text>
        <dbReference type="Rhea" id="RHEA:13681"/>
        <dbReference type="Rhea" id="RHEA-COMP:11369"/>
        <dbReference type="Rhea" id="RHEA-COMP:11370"/>
        <dbReference type="ChEBI" id="CHEBI:15378"/>
        <dbReference type="ChEBI" id="CHEBI:57856"/>
        <dbReference type="ChEBI" id="CHEBI:59789"/>
        <dbReference type="ChEBI" id="CHEBI:85452"/>
        <dbReference type="ChEBI" id="CHEBI:85454"/>
        <dbReference type="EC" id="2.1.1.37"/>
    </reaction>
</comment>
<dbReference type="Gene3D" id="3.40.50.150">
    <property type="entry name" value="Vaccinia Virus protein VP39"/>
    <property type="match status" value="1"/>
</dbReference>
<dbReference type="Proteomes" id="UP000482209">
    <property type="component" value="Unassembled WGS sequence"/>
</dbReference>
<dbReference type="PANTHER" id="PTHR10629">
    <property type="entry name" value="CYTOSINE-SPECIFIC METHYLTRANSFERASE"/>
    <property type="match status" value="1"/>
</dbReference>
<organism evidence="8 9">
    <name type="scientific">Velocimicrobium porci</name>
    <dbReference type="NCBI Taxonomy" id="2606634"/>
    <lineage>
        <taxon>Bacteria</taxon>
        <taxon>Bacillati</taxon>
        <taxon>Bacillota</taxon>
        <taxon>Clostridia</taxon>
        <taxon>Lachnospirales</taxon>
        <taxon>Lachnospiraceae</taxon>
        <taxon>Velocimicrobium</taxon>
    </lineage>
</organism>
<dbReference type="RefSeq" id="WP_154520236.1">
    <property type="nucleotide sequence ID" value="NZ_VUMT01000033.1"/>
</dbReference>
<keyword evidence="1 5" id="KW-0489">Methyltransferase</keyword>
<dbReference type="EC" id="2.1.1.37" evidence="7"/>
<dbReference type="InterPro" id="IPR018117">
    <property type="entry name" value="C5_DNA_meth_AS"/>
</dbReference>
<dbReference type="PROSITE" id="PS00095">
    <property type="entry name" value="C5_MTASE_2"/>
    <property type="match status" value="1"/>
</dbReference>
<evidence type="ECO:0000256" key="1">
    <source>
        <dbReference type="ARBA" id="ARBA00022603"/>
    </source>
</evidence>
<keyword evidence="4" id="KW-0680">Restriction system</keyword>
<evidence type="ECO:0000256" key="2">
    <source>
        <dbReference type="ARBA" id="ARBA00022679"/>
    </source>
</evidence>
<accession>A0A6L5Y1Q4</accession>
<dbReference type="Gene3D" id="3.90.120.10">
    <property type="entry name" value="DNA Methylase, subunit A, domain 2"/>
    <property type="match status" value="1"/>
</dbReference>
<evidence type="ECO:0000256" key="4">
    <source>
        <dbReference type="ARBA" id="ARBA00022747"/>
    </source>
</evidence>
<dbReference type="GO" id="GO:0044027">
    <property type="term" value="P:negative regulation of gene expression via chromosomal CpG island methylation"/>
    <property type="evidence" value="ECO:0007669"/>
    <property type="project" value="TreeGrafter"/>
</dbReference>
<dbReference type="EMBL" id="VUMT01000033">
    <property type="protein sequence ID" value="MSS64849.1"/>
    <property type="molecule type" value="Genomic_DNA"/>
</dbReference>
<reference evidence="8 9" key="1">
    <citation type="submission" date="2019-08" db="EMBL/GenBank/DDBJ databases">
        <title>In-depth cultivation of the pig gut microbiome towards novel bacterial diversity and tailored functional studies.</title>
        <authorList>
            <person name="Wylensek D."/>
            <person name="Hitch T.C.A."/>
            <person name="Clavel T."/>
        </authorList>
    </citation>
    <scope>NUCLEOTIDE SEQUENCE [LARGE SCALE GENOMIC DNA]</scope>
    <source>
        <strain evidence="8 9">WCA-693-APC-MOT-I</strain>
    </source>
</reference>
<dbReference type="GO" id="GO:0003677">
    <property type="term" value="F:DNA binding"/>
    <property type="evidence" value="ECO:0007669"/>
    <property type="project" value="TreeGrafter"/>
</dbReference>
<comment type="similarity">
    <text evidence="5 6">Belongs to the class I-like SAM-binding methyltransferase superfamily. C5-methyltransferase family.</text>
</comment>
<evidence type="ECO:0000313" key="9">
    <source>
        <dbReference type="Proteomes" id="UP000482209"/>
    </source>
</evidence>
<dbReference type="PANTHER" id="PTHR10629:SF52">
    <property type="entry name" value="DNA (CYTOSINE-5)-METHYLTRANSFERASE 1"/>
    <property type="match status" value="1"/>
</dbReference>
<dbReference type="NCBIfam" id="TIGR00675">
    <property type="entry name" value="dcm"/>
    <property type="match status" value="1"/>
</dbReference>
<comment type="caution">
    <text evidence="8">The sequence shown here is derived from an EMBL/GenBank/DDBJ whole genome shotgun (WGS) entry which is preliminary data.</text>
</comment>
<name>A0A6L5Y1Q4_9FIRM</name>
<dbReference type="GO" id="GO:0009307">
    <property type="term" value="P:DNA restriction-modification system"/>
    <property type="evidence" value="ECO:0007669"/>
    <property type="project" value="UniProtKB-KW"/>
</dbReference>
<evidence type="ECO:0000256" key="3">
    <source>
        <dbReference type="ARBA" id="ARBA00022691"/>
    </source>
</evidence>
<dbReference type="GO" id="GO:0003886">
    <property type="term" value="F:DNA (cytosine-5-)-methyltransferase activity"/>
    <property type="evidence" value="ECO:0007669"/>
    <property type="project" value="UniProtKB-EC"/>
</dbReference>
<dbReference type="PROSITE" id="PS00094">
    <property type="entry name" value="C5_MTASE_1"/>
    <property type="match status" value="1"/>
</dbReference>
<keyword evidence="9" id="KW-1185">Reference proteome</keyword>
<evidence type="ECO:0000256" key="5">
    <source>
        <dbReference type="PROSITE-ProRule" id="PRU01016"/>
    </source>
</evidence>
<gene>
    <name evidence="8" type="ORF">FYJ58_13390</name>
</gene>
<evidence type="ECO:0000313" key="8">
    <source>
        <dbReference type="EMBL" id="MSS64849.1"/>
    </source>
</evidence>
<dbReference type="InterPro" id="IPR001525">
    <property type="entry name" value="C5_MeTfrase"/>
</dbReference>
<proteinExistence type="inferred from homology"/>
<sequence>MTYGVVDLFCGVGGLTCGLEKAGLDVVAGYDLDASCEYTYTYNNNAIFINRNVEEISGQEIKRLLRGYDIKVLAGCAPCQPFSRHQKDKKNRKKHKDWKLLYQFGRLVREVKPHIVSMENVPELEAEQVFKDFVKVLEELKYNVTYKVVNAADYGVPQRRKRLLLLASKKKKIKFIEPTHNTPVTVRQVIGNLPPIAAGVQNNVDNLHITATLSDINLERIQHSIPGGTWRDWPEELVLNCHKKASGQSYSSVYGRMRWDDVAPTITTQFIGYGTGRFGHPEQDRALTLREGAMIQTFPANYSFVPQGEEVVLKNVARHIGNAVPPRLGEIIGLSIKEHCETKRKYTKKNKYVKNE</sequence>
<feature type="active site" evidence="5">
    <location>
        <position position="79"/>
    </location>
</feature>
<dbReference type="PRINTS" id="PR00105">
    <property type="entry name" value="C5METTRFRASE"/>
</dbReference>
<keyword evidence="2 5" id="KW-0808">Transferase</keyword>
<keyword evidence="3 5" id="KW-0949">S-adenosyl-L-methionine</keyword>
<dbReference type="InterPro" id="IPR050390">
    <property type="entry name" value="C5-Methyltransferase"/>
</dbReference>
<evidence type="ECO:0000256" key="6">
    <source>
        <dbReference type="RuleBase" id="RU000416"/>
    </source>
</evidence>
<dbReference type="InterPro" id="IPR029063">
    <property type="entry name" value="SAM-dependent_MTases_sf"/>
</dbReference>
<evidence type="ECO:0000256" key="7">
    <source>
        <dbReference type="RuleBase" id="RU000417"/>
    </source>
</evidence>
<dbReference type="Pfam" id="PF00145">
    <property type="entry name" value="DNA_methylase"/>
    <property type="match status" value="1"/>
</dbReference>
<protein>
    <recommendedName>
        <fullName evidence="7">Cytosine-specific methyltransferase</fullName>
        <ecNumber evidence="7">2.1.1.37</ecNumber>
    </recommendedName>
</protein>
<dbReference type="GO" id="GO:0032259">
    <property type="term" value="P:methylation"/>
    <property type="evidence" value="ECO:0007669"/>
    <property type="project" value="UniProtKB-KW"/>
</dbReference>
<dbReference type="AlphaFoldDB" id="A0A6L5Y1Q4"/>